<reference evidence="2 3" key="1">
    <citation type="submission" date="2024-09" db="EMBL/GenBank/DDBJ databases">
        <authorList>
            <person name="Sun Q."/>
            <person name="Mori K."/>
        </authorList>
    </citation>
    <scope>NUCLEOTIDE SEQUENCE [LARGE SCALE GENOMIC DNA]</scope>
    <source>
        <strain evidence="2 3">CGMCC 1.15906</strain>
    </source>
</reference>
<dbReference type="RefSeq" id="WP_380056193.1">
    <property type="nucleotide sequence ID" value="NZ_JBHLTC010000041.1"/>
</dbReference>
<evidence type="ECO:0000256" key="1">
    <source>
        <dbReference type="SAM" id="MobiDB-lite"/>
    </source>
</evidence>
<comment type="caution">
    <text evidence="2">The sequence shown here is derived from an EMBL/GenBank/DDBJ whole genome shotgun (WGS) entry which is preliminary data.</text>
</comment>
<sequence>MYVGPGTPGAENGPGPDFAAPRAVAAQPSPGEAAIERGQTRIQVTTSDGYVPFGQRVVAAGVLEGWTGSAWVPLPGRDVTVSGGPDDPAARHVVTNQGGAYATNVEAMYSFEAGRAHFAGDGDWSESFSHPFVQVHARLTCSPSDAVVPVGREVQVSGKVVPGPMPVWLECHDGTGWHRVTEPVLADDEGRYALAYRADTAGVLRMRVWTDGTDPGSRSGVLPYFREFTLSVG</sequence>
<protein>
    <submittedName>
        <fullName evidence="2">Uncharacterized protein</fullName>
    </submittedName>
</protein>
<gene>
    <name evidence="2" type="ORF">ACFFGN_33130</name>
</gene>
<evidence type="ECO:0000313" key="3">
    <source>
        <dbReference type="Proteomes" id="UP001589890"/>
    </source>
</evidence>
<dbReference type="EMBL" id="JBHLTC010000041">
    <property type="protein sequence ID" value="MFC0628956.1"/>
    <property type="molecule type" value="Genomic_DNA"/>
</dbReference>
<organism evidence="2 3">
    <name type="scientific">Kribbella deserti</name>
    <dbReference type="NCBI Taxonomy" id="1926257"/>
    <lineage>
        <taxon>Bacteria</taxon>
        <taxon>Bacillati</taxon>
        <taxon>Actinomycetota</taxon>
        <taxon>Actinomycetes</taxon>
        <taxon>Propionibacteriales</taxon>
        <taxon>Kribbellaceae</taxon>
        <taxon>Kribbella</taxon>
    </lineage>
</organism>
<dbReference type="Proteomes" id="UP001589890">
    <property type="component" value="Unassembled WGS sequence"/>
</dbReference>
<keyword evidence="3" id="KW-1185">Reference proteome</keyword>
<feature type="region of interest" description="Disordered" evidence="1">
    <location>
        <begin position="1"/>
        <end position="23"/>
    </location>
</feature>
<proteinExistence type="predicted"/>
<evidence type="ECO:0000313" key="2">
    <source>
        <dbReference type="EMBL" id="MFC0628956.1"/>
    </source>
</evidence>
<accession>A0ABV6QY71</accession>
<name>A0ABV6QY71_9ACTN</name>